<feature type="compositionally biased region" description="Basic and acidic residues" evidence="1">
    <location>
        <begin position="1309"/>
        <end position="1323"/>
    </location>
</feature>
<dbReference type="Pfam" id="PF13365">
    <property type="entry name" value="Trypsin_2"/>
    <property type="match status" value="1"/>
</dbReference>
<organism evidence="3 4">
    <name type="scientific">Streptomyces venetus</name>
    <dbReference type="NCBI Taxonomy" id="1701086"/>
    <lineage>
        <taxon>Bacteria</taxon>
        <taxon>Bacillati</taxon>
        <taxon>Actinomycetota</taxon>
        <taxon>Actinomycetes</taxon>
        <taxon>Kitasatosporales</taxon>
        <taxon>Streptomycetaceae</taxon>
        <taxon>Streptomyces</taxon>
    </lineage>
</organism>
<dbReference type="EMBL" id="BAABET010000017">
    <property type="protein sequence ID" value="GAA4339669.1"/>
    <property type="molecule type" value="Genomic_DNA"/>
</dbReference>
<evidence type="ECO:0000256" key="1">
    <source>
        <dbReference type="SAM" id="MobiDB-lite"/>
    </source>
</evidence>
<dbReference type="Gene3D" id="2.130.10.10">
    <property type="entry name" value="YVTN repeat-like/Quinoprotein amine dehydrogenase"/>
    <property type="match status" value="2"/>
</dbReference>
<dbReference type="SUPFAM" id="SSF52540">
    <property type="entry name" value="P-loop containing nucleoside triphosphate hydrolases"/>
    <property type="match status" value="1"/>
</dbReference>
<feature type="domain" description="Novel STAND NTPase 1" evidence="2">
    <location>
        <begin position="226"/>
        <end position="616"/>
    </location>
</feature>
<evidence type="ECO:0000313" key="4">
    <source>
        <dbReference type="Proteomes" id="UP001501115"/>
    </source>
</evidence>
<feature type="region of interest" description="Disordered" evidence="1">
    <location>
        <begin position="1309"/>
        <end position="1332"/>
    </location>
</feature>
<dbReference type="InterPro" id="IPR049052">
    <property type="entry name" value="nSTAND1"/>
</dbReference>
<protein>
    <recommendedName>
        <fullName evidence="2">Novel STAND NTPase 1 domain-containing protein</fullName>
    </recommendedName>
</protein>
<dbReference type="InterPro" id="IPR027417">
    <property type="entry name" value="P-loop_NTPase"/>
</dbReference>
<dbReference type="Proteomes" id="UP001501115">
    <property type="component" value="Unassembled WGS sequence"/>
</dbReference>
<dbReference type="Pfam" id="PF20703">
    <property type="entry name" value="nSTAND1"/>
    <property type="match status" value="1"/>
</dbReference>
<dbReference type="SUPFAM" id="SSF82171">
    <property type="entry name" value="DPP6 N-terminal domain-like"/>
    <property type="match status" value="2"/>
</dbReference>
<comment type="caution">
    <text evidence="3">The sequence shown here is derived from an EMBL/GenBank/DDBJ whole genome shotgun (WGS) entry which is preliminary data.</text>
</comment>
<gene>
    <name evidence="3" type="ORF">GCM10023086_74830</name>
</gene>
<keyword evidence="4" id="KW-1185">Reference proteome</keyword>
<evidence type="ECO:0000259" key="2">
    <source>
        <dbReference type="Pfam" id="PF20703"/>
    </source>
</evidence>
<dbReference type="InterPro" id="IPR015943">
    <property type="entry name" value="WD40/YVTN_repeat-like_dom_sf"/>
</dbReference>
<evidence type="ECO:0000313" key="3">
    <source>
        <dbReference type="EMBL" id="GAA4339669.1"/>
    </source>
</evidence>
<proteinExistence type="predicted"/>
<dbReference type="InterPro" id="IPR009003">
    <property type="entry name" value="Peptidase_S1_PA"/>
</dbReference>
<dbReference type="SUPFAM" id="SSF50494">
    <property type="entry name" value="Trypsin-like serine proteases"/>
    <property type="match status" value="1"/>
</dbReference>
<sequence length="1450" mass="156656">MTPLTPGTAEGIGPKALDAAVLRIRNAQGEPVGLGFLVTTELALTCAHVVSAGLGTPKDVVPAASARLHVDLPLLSASGQSGQGVTASVEHWVPAQPSGTGDVAVLRLSAPLPGGRPIRLAETQDVWGHPARAFGFPAGRAGGVWHSGVLRARQANGWVQADLTGNGYRVSRGFSGSPVWDEKLVGVVGMVAVAEAGEPPVSYLIPTDDLLGAWPELRSLALPPSPFRGLSAYREADAAVFHGRRTESDQLMGMLLRAQWTTVVGPSGAGKSSLAMAGVLPRLRAADTSAVAMRPASGGSPRSAFAAALLPLLEPELSETQWLERIPALAGVLAAGNGLADVVPRLLDRCRSRQLLIVVDQFEELLAHAPAAVDELVDILFDDTLPPTVRVLTTLRADFLEAALAHPRLGHVLSQQVYALGPMSPEQLREIITVPIDGIPGVSYEPHLVDRILADTGSEAGALALLGFTLDLLWQRQSGGLLTHQAYEELGCVTGALGAHADQVWAEYVPAADEAAARRLFTQLMRVPIGAAAATLRTVPCSELGADEWRVAQRLAATRLLVTGRSAEGAETVELAHEALINGWSRLRDWAEEDRSFLAWRETLRHDMDRWERGKHATELLPTDLALAGAQRWLRERGTDLSEGEHDYLERGRRHRRSQTRKRRASLSALGILLTLALVLAGLYLYASGQSQQREAVADSRALSQAAQNEEPYDPAQSVLLAIAAYQASPTQEARNELLRKYMTYKASARLLSGVPGDIEWVVASQDGNVLVAQSSLGGLMVFVHAAKGAVRSEMVAEHVKMDDVMVSGDGRRAGFVTPDGTVSWFAVRADAERIAGPVHKLPKVRGMGRRSAGGSSRVTFRGAIAFSADGRMIATRVIDDTSKAEGRLVWWNLDDGTVVGTVPAPQATEPTVWFGPDNRSLLVNAYYKDPRDDHGSRWRLVAVDMATGESRTVVKDADAPLLVSGDRTAAVACHHQSGRSDYTLHRVVDGIRQGRPYHDDDAFSCDAVAVDGKGHRIALSRTSYEDGTTLCLVDLDRGALTTRAQVQRGADLHLKTLVSINGKLHAVSYGDARVAYTEFSPHAGILDVGEQVLTGDGSKTITVLSDGSRLQLRSVSDDRLLAEVRRPKPYWNGGNSPVRLSHDGKTFASRQGRNTVSVREASTLRETARISTAKPPNVNPNDTENTGFDYFFDRTEHLVTISGTRVQQWDPDTGVQRAHFDAKVFHPKTSGGVPKLAVSSYPEANQVAVLVVGDPVIRIVDLTTGRTTSTIKTTDDAQHIQFDDSGRYFALARDAYALELWRRDPPRKEMGPLRSVAEESRRPMSPRHLIGGEGRFLDGEGRFLMASNSTVQTYDIVEHRYLDSYDLGRLLDSTTGKPSTVTYSFPDVSKDGKTVLYADEHGVGGPLALDPVKWRRELCRTIAYRTFTADEQDRLPARVSAHSVCPGPS</sequence>
<dbReference type="RefSeq" id="WP_345666208.1">
    <property type="nucleotide sequence ID" value="NZ_BAABET010000017.1"/>
</dbReference>
<accession>A0ABP8HI59</accession>
<reference evidence="4" key="1">
    <citation type="journal article" date="2019" name="Int. J. Syst. Evol. Microbiol.">
        <title>The Global Catalogue of Microorganisms (GCM) 10K type strain sequencing project: providing services to taxonomists for standard genome sequencing and annotation.</title>
        <authorList>
            <consortium name="The Broad Institute Genomics Platform"/>
            <consortium name="The Broad Institute Genome Sequencing Center for Infectious Disease"/>
            <person name="Wu L."/>
            <person name="Ma J."/>
        </authorList>
    </citation>
    <scope>NUCLEOTIDE SEQUENCE [LARGE SCALE GENOMIC DNA]</scope>
    <source>
        <strain evidence="4">JCM 31290</strain>
    </source>
</reference>
<name>A0ABP8HI59_9ACTN</name>
<dbReference type="Gene3D" id="2.40.10.120">
    <property type="match status" value="1"/>
</dbReference>